<comment type="caution">
    <text evidence="1">The sequence shown here is derived from an EMBL/GenBank/DDBJ whole genome shotgun (WGS) entry which is preliminary data.</text>
</comment>
<accession>A0A840RR74</accession>
<dbReference type="Pfam" id="PF19086">
    <property type="entry name" value="Terpene_syn_C_2"/>
    <property type="match status" value="1"/>
</dbReference>
<reference evidence="1 2" key="1">
    <citation type="submission" date="2020-08" db="EMBL/GenBank/DDBJ databases">
        <title>Genomic Encyclopedia of Type Strains, Phase IV (KMG-IV): sequencing the most valuable type-strain genomes for metagenomic binning, comparative biology and taxonomic classification.</title>
        <authorList>
            <person name="Goeker M."/>
        </authorList>
    </citation>
    <scope>NUCLEOTIDE SEQUENCE [LARGE SCALE GENOMIC DNA]</scope>
    <source>
        <strain evidence="1 2">DSM 23240</strain>
    </source>
</reference>
<gene>
    <name evidence="1" type="ORF">HNR39_000799</name>
</gene>
<dbReference type="RefSeq" id="WP_168053310.1">
    <property type="nucleotide sequence ID" value="NZ_JAAOZT010000002.1"/>
</dbReference>
<evidence type="ECO:0000313" key="1">
    <source>
        <dbReference type="EMBL" id="MBB5198989.1"/>
    </source>
</evidence>
<keyword evidence="2" id="KW-1185">Reference proteome</keyword>
<dbReference type="Proteomes" id="UP000571084">
    <property type="component" value="Unassembled WGS sequence"/>
</dbReference>
<proteinExistence type="predicted"/>
<dbReference type="InterPro" id="IPR008949">
    <property type="entry name" value="Isoprenoid_synthase_dom_sf"/>
</dbReference>
<evidence type="ECO:0008006" key="3">
    <source>
        <dbReference type="Google" id="ProtNLM"/>
    </source>
</evidence>
<organism evidence="1 2">
    <name type="scientific">Glaciimonas immobilis</name>
    <dbReference type="NCBI Taxonomy" id="728004"/>
    <lineage>
        <taxon>Bacteria</taxon>
        <taxon>Pseudomonadati</taxon>
        <taxon>Pseudomonadota</taxon>
        <taxon>Betaproteobacteria</taxon>
        <taxon>Burkholderiales</taxon>
        <taxon>Oxalobacteraceae</taxon>
        <taxon>Glaciimonas</taxon>
    </lineage>
</organism>
<name>A0A840RR74_9BURK</name>
<evidence type="ECO:0000313" key="2">
    <source>
        <dbReference type="Proteomes" id="UP000571084"/>
    </source>
</evidence>
<sequence>MISKGSTPILTYPWPCITSSLEDALLEEEITWLDSDYDFLSDAAREKYKQHDLANLAVFVMPYIRDYERLRPAARYVLWLSIFDDYYELCPVNELALIRDRYVNVILGKEPNSNDIGLLRQVAQFRKEVLNFMPSELLERVAMDFHDYVTYGMMEEYPLKLIKPKRYPSLIRLLSIREYAIGMYPYFHMVDLAISYALPRHIYIHPVIKHIKRLLSLILMIQNDFASLKRDAVRETEIMNIVLVIQHENKISQEDAYFEAIRLHDAYVAEAVALHRNLPNFGSDHAATDDYICHMELTVASTNKFYYSVKTKRFAPYAYPEPEYEIPLYKTIS</sequence>
<dbReference type="Gene3D" id="1.10.600.10">
    <property type="entry name" value="Farnesyl Diphosphate Synthase"/>
    <property type="match status" value="1"/>
</dbReference>
<dbReference type="AlphaFoldDB" id="A0A840RR74"/>
<protein>
    <recommendedName>
        <fullName evidence="3">Terpene synthase</fullName>
    </recommendedName>
</protein>
<dbReference type="SUPFAM" id="SSF48576">
    <property type="entry name" value="Terpenoid synthases"/>
    <property type="match status" value="1"/>
</dbReference>
<dbReference type="EMBL" id="JACHHQ010000001">
    <property type="protein sequence ID" value="MBB5198989.1"/>
    <property type="molecule type" value="Genomic_DNA"/>
</dbReference>